<keyword evidence="5" id="KW-1185">Reference proteome</keyword>
<protein>
    <submittedName>
        <fullName evidence="4">Uncharacterized protein</fullName>
    </submittedName>
</protein>
<name>A0A9D4JV66_DREPO</name>
<reference evidence="4" key="1">
    <citation type="journal article" date="2019" name="bioRxiv">
        <title>The Genome of the Zebra Mussel, Dreissena polymorpha: A Resource for Invasive Species Research.</title>
        <authorList>
            <person name="McCartney M.A."/>
            <person name="Auch B."/>
            <person name="Kono T."/>
            <person name="Mallez S."/>
            <person name="Zhang Y."/>
            <person name="Obille A."/>
            <person name="Becker A."/>
            <person name="Abrahante J.E."/>
            <person name="Garbe J."/>
            <person name="Badalamenti J.P."/>
            <person name="Herman A."/>
            <person name="Mangelson H."/>
            <person name="Liachko I."/>
            <person name="Sullivan S."/>
            <person name="Sone E.D."/>
            <person name="Koren S."/>
            <person name="Silverstein K.A.T."/>
            <person name="Beckman K.B."/>
            <person name="Gohl D.M."/>
        </authorList>
    </citation>
    <scope>NUCLEOTIDE SEQUENCE</scope>
    <source>
        <strain evidence="4">Duluth1</strain>
        <tissue evidence="4">Whole animal</tissue>
    </source>
</reference>
<keyword evidence="2" id="KW-0106">Calcium</keyword>
<dbReference type="EMBL" id="JAIWYP010000005">
    <property type="protein sequence ID" value="KAH3825935.1"/>
    <property type="molecule type" value="Genomic_DNA"/>
</dbReference>
<dbReference type="PANTHER" id="PTHR10342:SF273">
    <property type="entry name" value="RE14504P"/>
    <property type="match status" value="1"/>
</dbReference>
<proteinExistence type="predicted"/>
<reference evidence="4" key="2">
    <citation type="submission" date="2020-11" db="EMBL/GenBank/DDBJ databases">
        <authorList>
            <person name="McCartney M.A."/>
            <person name="Auch B."/>
            <person name="Kono T."/>
            <person name="Mallez S."/>
            <person name="Becker A."/>
            <person name="Gohl D.M."/>
            <person name="Silverstein K.A.T."/>
            <person name="Koren S."/>
            <person name="Bechman K.B."/>
            <person name="Herman A."/>
            <person name="Abrahante J.E."/>
            <person name="Garbe J."/>
        </authorList>
    </citation>
    <scope>NUCLEOTIDE SEQUENCE</scope>
    <source>
        <strain evidence="4">Duluth1</strain>
        <tissue evidence="4">Whole animal</tissue>
    </source>
</reference>
<accession>A0A9D4JV66</accession>
<dbReference type="Proteomes" id="UP000828390">
    <property type="component" value="Unassembled WGS sequence"/>
</dbReference>
<organism evidence="4 5">
    <name type="scientific">Dreissena polymorpha</name>
    <name type="common">Zebra mussel</name>
    <name type="synonym">Mytilus polymorpha</name>
    <dbReference type="NCBI Taxonomy" id="45954"/>
    <lineage>
        <taxon>Eukaryota</taxon>
        <taxon>Metazoa</taxon>
        <taxon>Spiralia</taxon>
        <taxon>Lophotrochozoa</taxon>
        <taxon>Mollusca</taxon>
        <taxon>Bivalvia</taxon>
        <taxon>Autobranchia</taxon>
        <taxon>Heteroconchia</taxon>
        <taxon>Euheterodonta</taxon>
        <taxon>Imparidentia</taxon>
        <taxon>Neoheterodontei</taxon>
        <taxon>Myida</taxon>
        <taxon>Dreissenoidea</taxon>
        <taxon>Dreissenidae</taxon>
        <taxon>Dreissena</taxon>
    </lineage>
</organism>
<keyword evidence="1" id="KW-0479">Metal-binding</keyword>
<evidence type="ECO:0000256" key="2">
    <source>
        <dbReference type="ARBA" id="ARBA00022837"/>
    </source>
</evidence>
<dbReference type="Gene3D" id="3.30.1120.10">
    <property type="match status" value="1"/>
</dbReference>
<evidence type="ECO:0000313" key="4">
    <source>
        <dbReference type="EMBL" id="KAH3825935.1"/>
    </source>
</evidence>
<dbReference type="AlphaFoldDB" id="A0A9D4JV66"/>
<gene>
    <name evidence="4" type="ORF">DPMN_127822</name>
</gene>
<sequence length="115" mass="13123">MSVITCCDWLPTLYEAAGGDPTKMADLDSSSEWKSLSHNQPGNRQEILRNIDPCLKGHMALRVGDYKILFGDYWMIWSDWYPPWTSPGDSVELHVNNRPYSNISLPGIRICSFLM</sequence>
<comment type="caution">
    <text evidence="4">The sequence shown here is derived from an EMBL/GenBank/DDBJ whole genome shotgun (WGS) entry which is preliminary data.</text>
</comment>
<dbReference type="GO" id="GO:0046872">
    <property type="term" value="F:metal ion binding"/>
    <property type="evidence" value="ECO:0007669"/>
    <property type="project" value="UniProtKB-KW"/>
</dbReference>
<evidence type="ECO:0000256" key="3">
    <source>
        <dbReference type="ARBA" id="ARBA00023180"/>
    </source>
</evidence>
<evidence type="ECO:0000313" key="5">
    <source>
        <dbReference type="Proteomes" id="UP000828390"/>
    </source>
</evidence>
<dbReference type="GO" id="GO:0008484">
    <property type="term" value="F:sulfuric ester hydrolase activity"/>
    <property type="evidence" value="ECO:0007669"/>
    <property type="project" value="InterPro"/>
</dbReference>
<dbReference type="SUPFAM" id="SSF53649">
    <property type="entry name" value="Alkaline phosphatase-like"/>
    <property type="match status" value="1"/>
</dbReference>
<keyword evidence="3" id="KW-0325">Glycoprotein</keyword>
<dbReference type="InterPro" id="IPR047115">
    <property type="entry name" value="ARSB"/>
</dbReference>
<dbReference type="InterPro" id="IPR017850">
    <property type="entry name" value="Alkaline_phosphatase_core_sf"/>
</dbReference>
<dbReference type="Gene3D" id="3.40.720.10">
    <property type="entry name" value="Alkaline Phosphatase, subunit A"/>
    <property type="match status" value="1"/>
</dbReference>
<dbReference type="PANTHER" id="PTHR10342">
    <property type="entry name" value="ARYLSULFATASE"/>
    <property type="match status" value="1"/>
</dbReference>
<evidence type="ECO:0000256" key="1">
    <source>
        <dbReference type="ARBA" id="ARBA00022723"/>
    </source>
</evidence>